<keyword evidence="2" id="KW-0812">Transmembrane</keyword>
<accession>A0A6A6N012</accession>
<evidence type="ECO:0000313" key="4">
    <source>
        <dbReference type="Proteomes" id="UP000467840"/>
    </source>
</evidence>
<dbReference type="AlphaFoldDB" id="A0A6A6N012"/>
<dbReference type="EMBL" id="JAAGAX010000003">
    <property type="protein sequence ID" value="KAF2319070.1"/>
    <property type="molecule type" value="Genomic_DNA"/>
</dbReference>
<reference evidence="3 4" key="1">
    <citation type="journal article" date="2020" name="Mol. Plant">
        <title>The Chromosome-Based Rubber Tree Genome Provides New Insights into Spurge Genome Evolution and Rubber Biosynthesis.</title>
        <authorList>
            <person name="Liu J."/>
            <person name="Shi C."/>
            <person name="Shi C.C."/>
            <person name="Li W."/>
            <person name="Zhang Q.J."/>
            <person name="Zhang Y."/>
            <person name="Li K."/>
            <person name="Lu H.F."/>
            <person name="Shi C."/>
            <person name="Zhu S.T."/>
            <person name="Xiao Z.Y."/>
            <person name="Nan H."/>
            <person name="Yue Y."/>
            <person name="Zhu X.G."/>
            <person name="Wu Y."/>
            <person name="Hong X.N."/>
            <person name="Fan G.Y."/>
            <person name="Tong Y."/>
            <person name="Zhang D."/>
            <person name="Mao C.L."/>
            <person name="Liu Y.L."/>
            <person name="Hao S.J."/>
            <person name="Liu W.Q."/>
            <person name="Lv M.Q."/>
            <person name="Zhang H.B."/>
            <person name="Liu Y."/>
            <person name="Hu-Tang G.R."/>
            <person name="Wang J.P."/>
            <person name="Wang J.H."/>
            <person name="Sun Y.H."/>
            <person name="Ni S.B."/>
            <person name="Chen W.B."/>
            <person name="Zhang X.C."/>
            <person name="Jiao Y.N."/>
            <person name="Eichler E.E."/>
            <person name="Li G.H."/>
            <person name="Liu X."/>
            <person name="Gao L.Z."/>
        </authorList>
    </citation>
    <scope>NUCLEOTIDE SEQUENCE [LARGE SCALE GENOMIC DNA]</scope>
    <source>
        <strain evidence="4">cv. GT1</strain>
        <tissue evidence="3">Leaf</tissue>
    </source>
</reference>
<protein>
    <submittedName>
        <fullName evidence="3">Uncharacterized protein</fullName>
    </submittedName>
</protein>
<evidence type="ECO:0000313" key="3">
    <source>
        <dbReference type="EMBL" id="KAF2319070.1"/>
    </source>
</evidence>
<evidence type="ECO:0000256" key="1">
    <source>
        <dbReference type="SAM" id="MobiDB-lite"/>
    </source>
</evidence>
<keyword evidence="2" id="KW-1133">Transmembrane helix</keyword>
<dbReference type="Proteomes" id="UP000467840">
    <property type="component" value="Chromosome 10"/>
</dbReference>
<feature type="transmembrane region" description="Helical" evidence="2">
    <location>
        <begin position="181"/>
        <end position="199"/>
    </location>
</feature>
<feature type="region of interest" description="Disordered" evidence="1">
    <location>
        <begin position="30"/>
        <end position="49"/>
    </location>
</feature>
<keyword evidence="4" id="KW-1185">Reference proteome</keyword>
<name>A0A6A6N012_HEVBR</name>
<comment type="caution">
    <text evidence="3">The sequence shown here is derived from an EMBL/GenBank/DDBJ whole genome shotgun (WGS) entry which is preliminary data.</text>
</comment>
<keyword evidence="2" id="KW-0472">Membrane</keyword>
<proteinExistence type="predicted"/>
<evidence type="ECO:0000256" key="2">
    <source>
        <dbReference type="SAM" id="Phobius"/>
    </source>
</evidence>
<gene>
    <name evidence="3" type="ORF">GH714_013071</name>
</gene>
<organism evidence="3 4">
    <name type="scientific">Hevea brasiliensis</name>
    <name type="common">Para rubber tree</name>
    <name type="synonym">Siphonia brasiliensis</name>
    <dbReference type="NCBI Taxonomy" id="3981"/>
    <lineage>
        <taxon>Eukaryota</taxon>
        <taxon>Viridiplantae</taxon>
        <taxon>Streptophyta</taxon>
        <taxon>Embryophyta</taxon>
        <taxon>Tracheophyta</taxon>
        <taxon>Spermatophyta</taxon>
        <taxon>Magnoliopsida</taxon>
        <taxon>eudicotyledons</taxon>
        <taxon>Gunneridae</taxon>
        <taxon>Pentapetalae</taxon>
        <taxon>rosids</taxon>
        <taxon>fabids</taxon>
        <taxon>Malpighiales</taxon>
        <taxon>Euphorbiaceae</taxon>
        <taxon>Crotonoideae</taxon>
        <taxon>Micrandreae</taxon>
        <taxon>Hevea</taxon>
    </lineage>
</organism>
<sequence length="236" mass="26483">MQAGGSSKASQGKIIVMVILGGWGEAKPDQYSYPEYESSQPTSIPDDKQLNETIASRSSGGSGSRNEFKQSELVFKIMNSEMIPSSQPACPMSTCLMELLLPDLVKDQAQEMIPWNLPVWLLVNDKLLDGLIPTGFDERSCLSRSSNSIRTTRDDIGWLLDPTSKRISLDHTSSLHENSTLVKIMEIVLCFVIIIYYYYYYYYYLMWDNESNIGVDLDSLAPNGEHGLPSLDELCL</sequence>